<dbReference type="NCBIfam" id="NF038133">
    <property type="entry name" value="choice_anch_L"/>
    <property type="match status" value="1"/>
</dbReference>
<dbReference type="NCBIfam" id="TIGR04131">
    <property type="entry name" value="Bac_Flav_CTERM"/>
    <property type="match status" value="1"/>
</dbReference>
<dbReference type="EMBL" id="JASCRZ010000003">
    <property type="protein sequence ID" value="MDI5895069.1"/>
    <property type="molecule type" value="Genomic_DNA"/>
</dbReference>
<dbReference type="InterPro" id="IPR049804">
    <property type="entry name" value="Choice_anch_L"/>
</dbReference>
<sequence>MMKCVKIILFYIFISCAVCDATAQSISVNDSFTAQQLVENILVNSSCANVSAISVKGDTFSGGQNSYGYFNSGASSFPFTQGVLLSTWSSKNSEGPYVSTRGGGNKSWLGDSDLEQALGITNTINATILEFDFVPLTNFISFNYIFASNEYQSYFPCEFSDGFAFLIKEIGTSTYENLAVLPNTTTPVSSVNVHPLINPITDTQGNVRPGCPSINETYFNGFNNLSSPINYSGQTKVLTAQTNVVAGKTYHIKLVIADDENEDYDSAVFLEAGSFLPKIDLGPDRLLATNNPICFGESYIINPNLLSGYTYKWFKDNVELTDTSPTYTVTSPGIYRVEVLLTPSCIATEDIKFEFTSEIDLNDTSLSQCDIDNDGISIFNLTKVDAIVKNNNSNLSPVVYYETLVDAQGQINPIANPTTYSNKLVNQSVFARVSNSFKCANYAEVRLIISNNAIAVQNPISTCDTDGTNDGLSQFDLNTQVTPQVVMGLPAGLIVEYYLNPTDAIAQQNQLSNIFKNTVETQQIIYARIVNGPDCYAITPITLVVNTFDPPNFQDETFVLCETSSINLTVNSGFSSYLWNTGATSNTITVNTPGDYSVTVTSFDGCQKTKKHLVAVSGIATITGVTVNDFERNENSISIEYTGIGDYEFSIDGSYFQDSPMFNGVAPGEYLVYARDKNGCGLSIPFVAYVLDYPRYFTPNNDGYNDIWQIKNLDNLPQSTLFIFDRYGKLLKQLVSSDIGWNGTFNGFTLPTDDYWFHLNLENGKIIKGHFSLKR</sequence>
<evidence type="ECO:0000313" key="2">
    <source>
        <dbReference type="EMBL" id="MDI5895069.1"/>
    </source>
</evidence>
<comment type="caution">
    <text evidence="2">The sequence shown here is derived from an EMBL/GenBank/DDBJ whole genome shotgun (WGS) entry which is preliminary data.</text>
</comment>
<proteinExistence type="predicted"/>
<gene>
    <name evidence="2" type="ORF">QLS65_09210</name>
</gene>
<evidence type="ECO:0000256" key="1">
    <source>
        <dbReference type="SAM" id="SignalP"/>
    </source>
</evidence>
<reference evidence="2 3" key="1">
    <citation type="submission" date="2023-04" db="EMBL/GenBank/DDBJ databases">
        <title>Two novel species of Flavobacterium.</title>
        <authorList>
            <person name="Liu Q."/>
            <person name="Xin Y.-H."/>
        </authorList>
    </citation>
    <scope>NUCLEOTIDE SEQUENCE [LARGE SCALE GENOMIC DNA]</scope>
    <source>
        <strain evidence="2 3">LB1P51</strain>
    </source>
</reference>
<keyword evidence="1" id="KW-0732">Signal</keyword>
<keyword evidence="3" id="KW-1185">Reference proteome</keyword>
<evidence type="ECO:0000313" key="3">
    <source>
        <dbReference type="Proteomes" id="UP001243403"/>
    </source>
</evidence>
<dbReference type="Pfam" id="PF13585">
    <property type="entry name" value="CHU_C"/>
    <property type="match status" value="1"/>
</dbReference>
<feature type="chain" id="PRO_5047413125" evidence="1">
    <location>
        <begin position="24"/>
        <end position="775"/>
    </location>
</feature>
<organism evidence="2 3">
    <name type="scientific">Flavobacterium algoritolerans</name>
    <dbReference type="NCBI Taxonomy" id="3041254"/>
    <lineage>
        <taxon>Bacteria</taxon>
        <taxon>Pseudomonadati</taxon>
        <taxon>Bacteroidota</taxon>
        <taxon>Flavobacteriia</taxon>
        <taxon>Flavobacteriales</taxon>
        <taxon>Flavobacteriaceae</taxon>
        <taxon>Flavobacterium</taxon>
    </lineage>
</organism>
<protein>
    <submittedName>
        <fullName evidence="2">Choice-of-anchor L domain-containing protein</fullName>
    </submittedName>
</protein>
<name>A0ABT6VD05_9FLAO</name>
<dbReference type="RefSeq" id="WP_282716990.1">
    <property type="nucleotide sequence ID" value="NZ_JASCRZ010000003.1"/>
</dbReference>
<feature type="signal peptide" evidence="1">
    <location>
        <begin position="1"/>
        <end position="23"/>
    </location>
</feature>
<accession>A0ABT6VD05</accession>
<dbReference type="Proteomes" id="UP001243403">
    <property type="component" value="Unassembled WGS sequence"/>
</dbReference>
<dbReference type="InterPro" id="IPR026341">
    <property type="entry name" value="T9SS_type_B"/>
</dbReference>